<evidence type="ECO:0000256" key="4">
    <source>
        <dbReference type="SAM" id="Phobius"/>
    </source>
</evidence>
<keyword evidence="1 5" id="KW-0489">Methyltransferase</keyword>
<dbReference type="InterPro" id="IPR026170">
    <property type="entry name" value="FAM173A/B"/>
</dbReference>
<dbReference type="Proteomes" id="UP000033934">
    <property type="component" value="Unassembled WGS sequence"/>
</dbReference>
<keyword evidence="2 5" id="KW-0808">Transferase</keyword>
<dbReference type="AlphaFoldDB" id="A0A0G0LGN3"/>
<reference evidence="5 6" key="1">
    <citation type="journal article" date="2015" name="Nature">
        <title>rRNA introns, odd ribosomes, and small enigmatic genomes across a large radiation of phyla.</title>
        <authorList>
            <person name="Brown C.T."/>
            <person name="Hug L.A."/>
            <person name="Thomas B.C."/>
            <person name="Sharon I."/>
            <person name="Castelle C.J."/>
            <person name="Singh A."/>
            <person name="Wilkins M.J."/>
            <person name="Williams K.H."/>
            <person name="Banfield J.F."/>
        </authorList>
    </citation>
    <scope>NUCLEOTIDE SEQUENCE [LARGE SCALE GENOMIC DNA]</scope>
</reference>
<dbReference type="SUPFAM" id="SSF53335">
    <property type="entry name" value="S-adenosyl-L-methionine-dependent methyltransferases"/>
    <property type="match status" value="1"/>
</dbReference>
<dbReference type="GO" id="GO:0016279">
    <property type="term" value="F:protein-lysine N-methyltransferase activity"/>
    <property type="evidence" value="ECO:0007669"/>
    <property type="project" value="InterPro"/>
</dbReference>
<keyword evidence="3" id="KW-0949">S-adenosyl-L-methionine</keyword>
<evidence type="ECO:0000313" key="5">
    <source>
        <dbReference type="EMBL" id="KKQ90217.1"/>
    </source>
</evidence>
<accession>A0A0G0LGN3</accession>
<dbReference type="Gene3D" id="3.40.50.150">
    <property type="entry name" value="Vaccinia Virus protein VP39"/>
    <property type="match status" value="1"/>
</dbReference>
<protein>
    <submittedName>
        <fullName evidence="5">Methyltransferase type 12</fullName>
    </submittedName>
</protein>
<dbReference type="PANTHER" id="PTHR13610:SF11">
    <property type="entry name" value="METHYLTRANSFERASE DOMAIN-CONTAINING PROTEIN"/>
    <property type="match status" value="1"/>
</dbReference>
<evidence type="ECO:0000256" key="3">
    <source>
        <dbReference type="ARBA" id="ARBA00022691"/>
    </source>
</evidence>
<proteinExistence type="predicted"/>
<evidence type="ECO:0000313" key="6">
    <source>
        <dbReference type="Proteomes" id="UP000033934"/>
    </source>
</evidence>
<dbReference type="EMBL" id="LBVO01000011">
    <property type="protein sequence ID" value="KKQ90217.1"/>
    <property type="molecule type" value="Genomic_DNA"/>
</dbReference>
<evidence type="ECO:0000256" key="1">
    <source>
        <dbReference type="ARBA" id="ARBA00022603"/>
    </source>
</evidence>
<dbReference type="PANTHER" id="PTHR13610">
    <property type="entry name" value="METHYLTRANSFERASE DOMAIN-CONTAINING PROTEIN"/>
    <property type="match status" value="1"/>
</dbReference>
<name>A0A0G0LGN3_9BACT</name>
<evidence type="ECO:0000256" key="2">
    <source>
        <dbReference type="ARBA" id="ARBA00022679"/>
    </source>
</evidence>
<keyword evidence="4" id="KW-0812">Transmembrane</keyword>
<comment type="caution">
    <text evidence="5">The sequence shown here is derived from an EMBL/GenBank/DDBJ whole genome shotgun (WGS) entry which is preliminary data.</text>
</comment>
<keyword evidence="4" id="KW-1133">Transmembrane helix</keyword>
<organism evidence="5 6">
    <name type="scientific">Berkelbacteria bacterium GW2011_GWA2_38_9</name>
    <dbReference type="NCBI Taxonomy" id="1618334"/>
    <lineage>
        <taxon>Bacteria</taxon>
        <taxon>Candidatus Berkelbacteria</taxon>
    </lineage>
</organism>
<feature type="transmembrane region" description="Helical" evidence="4">
    <location>
        <begin position="6"/>
        <end position="31"/>
    </location>
</feature>
<sequence>MTILEIVFIILAIIFASCALLWSMSAIWSIIKGAPPVATPMNEIYWALKAAEPEIGETLFDLGCGDGRVLVIGARMFGLNGVGYESAPWGNLLTRAKLWDDDLRKKVKVKTKNIYHVKELGQADIIYLYLFPGMLKRLSGSFIKQLVPGTRIVSYAFPIPGWKADKIVTSQGNPDIRVYLYHVKKWAKEKK</sequence>
<dbReference type="GO" id="GO:0032259">
    <property type="term" value="P:methylation"/>
    <property type="evidence" value="ECO:0007669"/>
    <property type="project" value="UniProtKB-KW"/>
</dbReference>
<gene>
    <name evidence="5" type="ORF">UT11_C0011G0014</name>
</gene>
<dbReference type="InterPro" id="IPR029063">
    <property type="entry name" value="SAM-dependent_MTases_sf"/>
</dbReference>
<keyword evidence="4" id="KW-0472">Membrane</keyword>